<keyword evidence="2 3" id="KW-0808">Transferase</keyword>
<evidence type="ECO:0000256" key="4">
    <source>
        <dbReference type="RuleBase" id="RU362057"/>
    </source>
</evidence>
<dbReference type="InterPro" id="IPR035595">
    <property type="entry name" value="UDP_glycos_trans_CS"/>
</dbReference>
<dbReference type="Proteomes" id="UP000823775">
    <property type="component" value="Unassembled WGS sequence"/>
</dbReference>
<dbReference type="Gene3D" id="3.40.50.2000">
    <property type="entry name" value="Glycogen Phosphorylase B"/>
    <property type="match status" value="2"/>
</dbReference>
<sequence length="451" mass="50502">MKCKKKTKVLLVPYPAQGHVTPMLKLASLLVNHGLNPIVIIPNFIKINNNVNNISIMSIPDELDQDGLIITSSSPTPRDFFAIENFMENYMPCEFERLVRALQLVVEDGIVCLIVDLLASWAIEVAKKCGIDQVAGFWPAMLATYGLIDSIPAMLHDGIISETGSPLHNGPICLSLDQPTLSPQDLPWLIGNSIARTSRFKFWIRTMERTRTLKWLLINTFQDECPKAQLQNTTNLINTQIIPIGPLNTHVTIKNSSFWEEDSTCLNWLDKQVASSVLYISFGSWVSPIGEAKVNSLALALEATKRPFIWVLGPSWRQGLQKGYLERISKQGKIVSWAPQMDVLQHEAVGCYLTHCGWNSTMEAIQSKKRLLCYPIAGDQFVNCAYIVQKWKIGVRIDGFGVKDLEGGLKKIMNNDGMSERLDKLNEMTMGKVASCKAMDNLTTFLSDVRM</sequence>
<dbReference type="PANTHER" id="PTHR48045">
    <property type="entry name" value="UDP-GLYCOSYLTRANSFERASE 72B1"/>
    <property type="match status" value="1"/>
</dbReference>
<dbReference type="InterPro" id="IPR002213">
    <property type="entry name" value="UDP_glucos_trans"/>
</dbReference>
<evidence type="ECO:0000256" key="1">
    <source>
        <dbReference type="ARBA" id="ARBA00009995"/>
    </source>
</evidence>
<gene>
    <name evidence="5" type="ORF">HAX54_036719</name>
</gene>
<dbReference type="PANTHER" id="PTHR48045:SF38">
    <property type="entry name" value="GLYCOSYLTRANSFERASE"/>
    <property type="match status" value="1"/>
</dbReference>
<keyword evidence="3" id="KW-0328">Glycosyltransferase</keyword>
<evidence type="ECO:0000313" key="5">
    <source>
        <dbReference type="EMBL" id="MCD7457972.1"/>
    </source>
</evidence>
<dbReference type="Pfam" id="PF00201">
    <property type="entry name" value="UDPGT"/>
    <property type="match status" value="1"/>
</dbReference>
<reference evidence="5 6" key="1">
    <citation type="journal article" date="2021" name="BMC Genomics">
        <title>Datura genome reveals duplications of psychoactive alkaloid biosynthetic genes and high mutation rate following tissue culture.</title>
        <authorList>
            <person name="Rajewski A."/>
            <person name="Carter-House D."/>
            <person name="Stajich J."/>
            <person name="Litt A."/>
        </authorList>
    </citation>
    <scope>NUCLEOTIDE SEQUENCE [LARGE SCALE GENOMIC DNA]</scope>
    <source>
        <strain evidence="5">AR-01</strain>
    </source>
</reference>
<dbReference type="EMBL" id="JACEIK010000489">
    <property type="protein sequence ID" value="MCD7457972.1"/>
    <property type="molecule type" value="Genomic_DNA"/>
</dbReference>
<dbReference type="PROSITE" id="PS00375">
    <property type="entry name" value="UDPGT"/>
    <property type="match status" value="1"/>
</dbReference>
<proteinExistence type="inferred from homology"/>
<evidence type="ECO:0000256" key="2">
    <source>
        <dbReference type="ARBA" id="ARBA00022679"/>
    </source>
</evidence>
<organism evidence="5 6">
    <name type="scientific">Datura stramonium</name>
    <name type="common">Jimsonweed</name>
    <name type="synonym">Common thornapple</name>
    <dbReference type="NCBI Taxonomy" id="4076"/>
    <lineage>
        <taxon>Eukaryota</taxon>
        <taxon>Viridiplantae</taxon>
        <taxon>Streptophyta</taxon>
        <taxon>Embryophyta</taxon>
        <taxon>Tracheophyta</taxon>
        <taxon>Spermatophyta</taxon>
        <taxon>Magnoliopsida</taxon>
        <taxon>eudicotyledons</taxon>
        <taxon>Gunneridae</taxon>
        <taxon>Pentapetalae</taxon>
        <taxon>asterids</taxon>
        <taxon>lamiids</taxon>
        <taxon>Solanales</taxon>
        <taxon>Solanaceae</taxon>
        <taxon>Solanoideae</taxon>
        <taxon>Datureae</taxon>
        <taxon>Datura</taxon>
    </lineage>
</organism>
<comment type="similarity">
    <text evidence="1 3">Belongs to the UDP-glycosyltransferase family.</text>
</comment>
<evidence type="ECO:0000256" key="3">
    <source>
        <dbReference type="RuleBase" id="RU003718"/>
    </source>
</evidence>
<dbReference type="EC" id="2.4.1.-" evidence="4"/>
<keyword evidence="6" id="KW-1185">Reference proteome</keyword>
<evidence type="ECO:0000313" key="6">
    <source>
        <dbReference type="Proteomes" id="UP000823775"/>
    </source>
</evidence>
<protein>
    <recommendedName>
        <fullName evidence="4">Glycosyltransferase</fullName>
        <ecNumber evidence="4">2.4.1.-</ecNumber>
    </recommendedName>
</protein>
<dbReference type="SUPFAM" id="SSF53756">
    <property type="entry name" value="UDP-Glycosyltransferase/glycogen phosphorylase"/>
    <property type="match status" value="1"/>
</dbReference>
<dbReference type="CDD" id="cd03784">
    <property type="entry name" value="GT1_Gtf-like"/>
    <property type="match status" value="1"/>
</dbReference>
<comment type="caution">
    <text evidence="5">The sequence shown here is derived from an EMBL/GenBank/DDBJ whole genome shotgun (WGS) entry which is preliminary data.</text>
</comment>
<name>A0ABS8SGI9_DATST</name>
<accession>A0ABS8SGI9</accession>